<name>A0ACC2TEN3_9FUNG</name>
<proteinExistence type="predicted"/>
<dbReference type="Proteomes" id="UP001165960">
    <property type="component" value="Unassembled WGS sequence"/>
</dbReference>
<accession>A0ACC2TEN3</accession>
<gene>
    <name evidence="1" type="ORF">DSO57_1024423</name>
</gene>
<organism evidence="1 2">
    <name type="scientific">Entomophthora muscae</name>
    <dbReference type="NCBI Taxonomy" id="34485"/>
    <lineage>
        <taxon>Eukaryota</taxon>
        <taxon>Fungi</taxon>
        <taxon>Fungi incertae sedis</taxon>
        <taxon>Zoopagomycota</taxon>
        <taxon>Entomophthoromycotina</taxon>
        <taxon>Entomophthoromycetes</taxon>
        <taxon>Entomophthorales</taxon>
        <taxon>Entomophthoraceae</taxon>
        <taxon>Entomophthora</taxon>
    </lineage>
</organism>
<dbReference type="EMBL" id="QTSX02002972">
    <property type="protein sequence ID" value="KAJ9072707.1"/>
    <property type="molecule type" value="Genomic_DNA"/>
</dbReference>
<sequence length="378" mass="42538">MHAHFIISLLVGVQAQRQFVNDYRPGVKSHNTLTSNVTKTNSFFSARASRLVFEDNFDRLDLKTWRHELTLGGGANWEFQQYTNNRTISYTKNGILYIKPGLTSEAIGSEEAVIRGGSIDIWGNMPNNECTSNAYYGCARSSDGEHILNPIQSAQLRSFRSFSMKYGKFEVRAKLPRGDWIWPAIWLLPTDHAYGSWPASGEIDILESRGNAPGNGGTGNNEMASTLHWGTDFFSNQYERTTASYKLPNGQSFADDFHTFTLEWNPSSIITRVDDNIVLNVPISDSFWNMGKFSSRLHNPWDGESKDAPFNQEFNIILNVAIGGTNGYFPEGAGNKPWSNKSPSAAKDFNNAKNQWFSTWPQDEGRALAIDYIRVWSL</sequence>
<reference evidence="1" key="1">
    <citation type="submission" date="2022-04" db="EMBL/GenBank/DDBJ databases">
        <title>Genome of the entomopathogenic fungus Entomophthora muscae.</title>
        <authorList>
            <person name="Elya C."/>
            <person name="Lovett B.R."/>
            <person name="Lee E."/>
            <person name="Macias A.M."/>
            <person name="Hajek A.E."/>
            <person name="De Bivort B.L."/>
            <person name="Kasson M.T."/>
            <person name="De Fine Licht H.H."/>
            <person name="Stajich J.E."/>
        </authorList>
    </citation>
    <scope>NUCLEOTIDE SEQUENCE</scope>
    <source>
        <strain evidence="1">Berkeley</strain>
    </source>
</reference>
<keyword evidence="2" id="KW-1185">Reference proteome</keyword>
<evidence type="ECO:0000313" key="2">
    <source>
        <dbReference type="Proteomes" id="UP001165960"/>
    </source>
</evidence>
<protein>
    <submittedName>
        <fullName evidence="1">Uncharacterized protein</fullName>
    </submittedName>
</protein>
<evidence type="ECO:0000313" key="1">
    <source>
        <dbReference type="EMBL" id="KAJ9072707.1"/>
    </source>
</evidence>
<comment type="caution">
    <text evidence="1">The sequence shown here is derived from an EMBL/GenBank/DDBJ whole genome shotgun (WGS) entry which is preliminary data.</text>
</comment>